<feature type="region of interest" description="Disordered" evidence="1">
    <location>
        <begin position="1"/>
        <end position="22"/>
    </location>
</feature>
<organism evidence="2 3">
    <name type="scientific">Ensete ventricosum</name>
    <name type="common">Abyssinian banana</name>
    <name type="synonym">Musa ensete</name>
    <dbReference type="NCBI Taxonomy" id="4639"/>
    <lineage>
        <taxon>Eukaryota</taxon>
        <taxon>Viridiplantae</taxon>
        <taxon>Streptophyta</taxon>
        <taxon>Embryophyta</taxon>
        <taxon>Tracheophyta</taxon>
        <taxon>Spermatophyta</taxon>
        <taxon>Magnoliopsida</taxon>
        <taxon>Liliopsida</taxon>
        <taxon>Zingiberales</taxon>
        <taxon>Musaceae</taxon>
        <taxon>Ensete</taxon>
    </lineage>
</organism>
<reference evidence="2 3" key="1">
    <citation type="journal article" date="2014" name="Agronomy (Basel)">
        <title>A Draft Genome Sequence for Ensete ventricosum, the Drought-Tolerant Tree Against Hunger.</title>
        <authorList>
            <person name="Harrison J."/>
            <person name="Moore K.A."/>
            <person name="Paszkiewicz K."/>
            <person name="Jones T."/>
            <person name="Grant M."/>
            <person name="Ambacheew D."/>
            <person name="Muzemil S."/>
            <person name="Studholme D.J."/>
        </authorList>
    </citation>
    <scope>NUCLEOTIDE SEQUENCE [LARGE SCALE GENOMIC DNA]</scope>
</reference>
<proteinExistence type="predicted"/>
<accession>A0A427AVM2</accession>
<sequence length="142" mass="15845">MQRQHRGGWAGLPRHPDVQSVGMRTRCTPRHRFNAIDPWDAGLAGWGSFDKIYSRHVDPTTGVRLVTLSSEVLMDEAAKAMVLNQHYQATLFNRVHDAGRVITSLDNKVDLLRKEVQRLKEGGYLDAVAAVEARALEAKSLA</sequence>
<protein>
    <submittedName>
        <fullName evidence="2">Uncharacterized protein</fullName>
    </submittedName>
</protein>
<evidence type="ECO:0000313" key="2">
    <source>
        <dbReference type="EMBL" id="RRT80265.1"/>
    </source>
</evidence>
<dbReference type="EMBL" id="AMZH03001189">
    <property type="protein sequence ID" value="RRT80265.1"/>
    <property type="molecule type" value="Genomic_DNA"/>
</dbReference>
<gene>
    <name evidence="2" type="ORF">B296_00007971</name>
</gene>
<name>A0A427AVM2_ENSVE</name>
<dbReference type="Proteomes" id="UP000287651">
    <property type="component" value="Unassembled WGS sequence"/>
</dbReference>
<evidence type="ECO:0000313" key="3">
    <source>
        <dbReference type="Proteomes" id="UP000287651"/>
    </source>
</evidence>
<dbReference type="AlphaFoldDB" id="A0A427AVM2"/>
<comment type="caution">
    <text evidence="2">The sequence shown here is derived from an EMBL/GenBank/DDBJ whole genome shotgun (WGS) entry which is preliminary data.</text>
</comment>
<evidence type="ECO:0000256" key="1">
    <source>
        <dbReference type="SAM" id="MobiDB-lite"/>
    </source>
</evidence>